<comment type="caution">
    <text evidence="1">The sequence shown here is derived from an EMBL/GenBank/DDBJ whole genome shotgun (WGS) entry which is preliminary data.</text>
</comment>
<accession>J9G8E1</accession>
<keyword evidence="1" id="KW-0067">ATP-binding</keyword>
<name>J9G8E1_9ZZZZ</name>
<proteinExistence type="predicted"/>
<sequence>MYYNPDSTAGGQYVTNLISHEDIKEASEKTDTPEAFFDYLGSIARQELADVGSDWFAGADIQFHKEPDLIDCTSETMQKLIAVAVPENVQTNIGNIPVEDYREIVANQHGFDSYDEMYNEGIRIGNGYDKEPEPIVPSWEKSKHKVKGYDLHPDIPMSERYTFDLKANEIETVGKKERFRRNIMAIQLLKKMSGGKPICDSR</sequence>
<keyword evidence="1" id="KW-0378">Hydrolase</keyword>
<keyword evidence="1" id="KW-0347">Helicase</keyword>
<gene>
    <name evidence="1" type="ORF">EVA_16139</name>
</gene>
<dbReference type="GO" id="GO:0004386">
    <property type="term" value="F:helicase activity"/>
    <property type="evidence" value="ECO:0007669"/>
    <property type="project" value="UniProtKB-KW"/>
</dbReference>
<organism evidence="1">
    <name type="scientific">gut metagenome</name>
    <dbReference type="NCBI Taxonomy" id="749906"/>
    <lineage>
        <taxon>unclassified sequences</taxon>
        <taxon>metagenomes</taxon>
        <taxon>organismal metagenomes</taxon>
    </lineage>
</organism>
<keyword evidence="1" id="KW-0547">Nucleotide-binding</keyword>
<reference evidence="1" key="1">
    <citation type="journal article" date="2012" name="PLoS ONE">
        <title>Gene sets for utilization of primary and secondary nutrition supplies in the distal gut of endangered iberian lynx.</title>
        <authorList>
            <person name="Alcaide M."/>
            <person name="Messina E."/>
            <person name="Richter M."/>
            <person name="Bargiela R."/>
            <person name="Peplies J."/>
            <person name="Huws S.A."/>
            <person name="Newbold C.J."/>
            <person name="Golyshin P.N."/>
            <person name="Simon M.A."/>
            <person name="Lopez G."/>
            <person name="Yakimov M.M."/>
            <person name="Ferrer M."/>
        </authorList>
    </citation>
    <scope>NUCLEOTIDE SEQUENCE</scope>
</reference>
<dbReference type="EMBL" id="AMCI01005630">
    <property type="protein sequence ID" value="EJW95754.1"/>
    <property type="molecule type" value="Genomic_DNA"/>
</dbReference>
<protein>
    <submittedName>
        <fullName evidence="1">Superfamily II DNA and RNA helicase</fullName>
    </submittedName>
</protein>
<dbReference type="AlphaFoldDB" id="J9G8E1"/>
<evidence type="ECO:0000313" key="1">
    <source>
        <dbReference type="EMBL" id="EJW95754.1"/>
    </source>
</evidence>